<dbReference type="GO" id="GO:0008408">
    <property type="term" value="F:3'-5' exonuclease activity"/>
    <property type="evidence" value="ECO:0007669"/>
    <property type="project" value="InterPro"/>
</dbReference>
<dbReference type="Proteomes" id="UP001155010">
    <property type="component" value="Unassembled WGS sequence"/>
</dbReference>
<name>A0A9X2UB43_9BACT</name>
<reference evidence="3" key="1">
    <citation type="submission" date="2022-08" db="EMBL/GenBank/DDBJ databases">
        <title>Genomic Encyclopedia of Type Strains, Phase V (KMG-V): Genome sequencing to study the core and pangenomes of soil and plant-associated prokaryotes.</title>
        <authorList>
            <person name="Whitman W."/>
        </authorList>
    </citation>
    <scope>NUCLEOTIDE SEQUENCE</scope>
    <source>
        <strain evidence="3">SP2017</strain>
    </source>
</reference>
<feature type="domain" description="PHP" evidence="2">
    <location>
        <begin position="1"/>
        <end position="75"/>
    </location>
</feature>
<accession>A0A9X2UB43</accession>
<dbReference type="PANTHER" id="PTHR32294:SF0">
    <property type="entry name" value="DNA POLYMERASE III SUBUNIT ALPHA"/>
    <property type="match status" value="1"/>
</dbReference>
<protein>
    <recommendedName>
        <fullName evidence="1">DNA polymerase III subunit alpha</fullName>
    </recommendedName>
</protein>
<sequence length="105" mass="12215">MQLSSTSFLEGFYYKPRIDLDLLRKHHEGLVATTCCLQGQVPQMILNQGEEAAQEKFEEYLDIFGDDYYIEIQDHDIDDQHTVNEVLLKWASTRCTIRSRKSKTG</sequence>
<dbReference type="AlphaFoldDB" id="A0A9X2UB43"/>
<dbReference type="Pfam" id="PF02811">
    <property type="entry name" value="PHP"/>
    <property type="match status" value="1"/>
</dbReference>
<dbReference type="GO" id="GO:0006260">
    <property type="term" value="P:DNA replication"/>
    <property type="evidence" value="ECO:0007669"/>
    <property type="project" value="InterPro"/>
</dbReference>
<dbReference type="Gene3D" id="3.20.20.140">
    <property type="entry name" value="Metal-dependent hydrolases"/>
    <property type="match status" value="1"/>
</dbReference>
<evidence type="ECO:0000313" key="3">
    <source>
        <dbReference type="EMBL" id="MCS3953400.1"/>
    </source>
</evidence>
<dbReference type="InterPro" id="IPR004805">
    <property type="entry name" value="DnaE2/DnaE/PolC"/>
</dbReference>
<evidence type="ECO:0000259" key="2">
    <source>
        <dbReference type="Pfam" id="PF02811"/>
    </source>
</evidence>
<evidence type="ECO:0000313" key="4">
    <source>
        <dbReference type="Proteomes" id="UP001155010"/>
    </source>
</evidence>
<dbReference type="EMBL" id="JANUBB010000025">
    <property type="protein sequence ID" value="MCS3953400.1"/>
    <property type="molecule type" value="Genomic_DNA"/>
</dbReference>
<dbReference type="PANTHER" id="PTHR32294">
    <property type="entry name" value="DNA POLYMERASE III SUBUNIT ALPHA"/>
    <property type="match status" value="1"/>
</dbReference>
<organism evidence="3 4">
    <name type="scientific">Salinibacter ruber</name>
    <dbReference type="NCBI Taxonomy" id="146919"/>
    <lineage>
        <taxon>Bacteria</taxon>
        <taxon>Pseudomonadati</taxon>
        <taxon>Rhodothermota</taxon>
        <taxon>Rhodothermia</taxon>
        <taxon>Rhodothermales</taxon>
        <taxon>Salinibacteraceae</taxon>
        <taxon>Salinibacter</taxon>
    </lineage>
</organism>
<proteinExistence type="predicted"/>
<comment type="caution">
    <text evidence="3">The sequence shown here is derived from an EMBL/GenBank/DDBJ whole genome shotgun (WGS) entry which is preliminary data.</text>
</comment>
<evidence type="ECO:0000256" key="1">
    <source>
        <dbReference type="ARBA" id="ARBA00019114"/>
    </source>
</evidence>
<gene>
    <name evidence="3" type="ORF">GGP83_003375</name>
</gene>
<dbReference type="InterPro" id="IPR004013">
    <property type="entry name" value="PHP_dom"/>
</dbReference>